<sequence length="296" mass="31976">MTTEKLAELLAVNLWVVLFVTTLGMLLGAWLLWAGLQRHGARIVALLQKLLDRLRPHAERLPMSRVVHGAGQIAKQLGVQVLLSMAIAIAACVGFVEIADEIGVDDDLGRFDVALSAALSQHASDEQLRIFAAVTDLGDKKFLIPLATAIAVLMLFRRRWMLAATWLVATAGGGLLNVGLKAIFERSRPERLHGFAAADGWSFPSGHSSGSFIVYGLLAYLIVINSKPRWHLPVAALAMTLIVCVGFSRVILQVHYFSDVLGGYAFGAAWVAAWIAGLEAFRRRQQGAGLAGTDIS</sequence>
<feature type="transmembrane region" description="Helical" evidence="4">
    <location>
        <begin position="204"/>
        <end position="223"/>
    </location>
</feature>
<dbReference type="PANTHER" id="PTHR14969">
    <property type="entry name" value="SPHINGOSINE-1-PHOSPHATE PHOSPHOHYDROLASE"/>
    <property type="match status" value="1"/>
</dbReference>
<dbReference type="Proteomes" id="UP000445000">
    <property type="component" value="Unassembled WGS sequence"/>
</dbReference>
<feature type="transmembrane region" description="Helical" evidence="4">
    <location>
        <begin position="230"/>
        <end position="252"/>
    </location>
</feature>
<evidence type="ECO:0000259" key="5">
    <source>
        <dbReference type="SMART" id="SM00014"/>
    </source>
</evidence>
<proteinExistence type="predicted"/>
<dbReference type="RefSeq" id="WP_161811133.1">
    <property type="nucleotide sequence ID" value="NZ_BLJN01000001.1"/>
</dbReference>
<keyword evidence="4" id="KW-0812">Transmembrane</keyword>
<dbReference type="InterPro" id="IPR000326">
    <property type="entry name" value="PAP2/HPO"/>
</dbReference>
<dbReference type="GO" id="GO:0050380">
    <property type="term" value="F:undecaprenyl-diphosphatase activity"/>
    <property type="evidence" value="ECO:0007669"/>
    <property type="project" value="UniProtKB-EC"/>
</dbReference>
<dbReference type="PANTHER" id="PTHR14969:SF13">
    <property type="entry name" value="AT30094P"/>
    <property type="match status" value="1"/>
</dbReference>
<dbReference type="Gene3D" id="1.20.144.10">
    <property type="entry name" value="Phosphatidic acid phosphatase type 2/haloperoxidase"/>
    <property type="match status" value="2"/>
</dbReference>
<evidence type="ECO:0000256" key="4">
    <source>
        <dbReference type="SAM" id="Phobius"/>
    </source>
</evidence>
<dbReference type="InterPro" id="IPR036938">
    <property type="entry name" value="PAP2/HPO_sf"/>
</dbReference>
<feature type="transmembrane region" description="Helical" evidence="4">
    <location>
        <begin position="12"/>
        <end position="33"/>
    </location>
</feature>
<keyword evidence="4" id="KW-1133">Transmembrane helix</keyword>
<evidence type="ECO:0000256" key="1">
    <source>
        <dbReference type="ARBA" id="ARBA00012374"/>
    </source>
</evidence>
<name>A0A829Y8W0_9GAMM</name>
<feature type="transmembrane region" description="Helical" evidence="4">
    <location>
        <begin position="164"/>
        <end position="184"/>
    </location>
</feature>
<keyword evidence="7" id="KW-1185">Reference proteome</keyword>
<feature type="domain" description="Phosphatidic acid phosphatase type 2/haloperoxidase" evidence="5">
    <location>
        <begin position="161"/>
        <end position="275"/>
    </location>
</feature>
<keyword evidence="4" id="KW-0472">Membrane</keyword>
<dbReference type="Pfam" id="PF01569">
    <property type="entry name" value="PAP2"/>
    <property type="match status" value="1"/>
</dbReference>
<dbReference type="SMART" id="SM00014">
    <property type="entry name" value="acidPPc"/>
    <property type="match status" value="1"/>
</dbReference>
<feature type="transmembrane region" description="Helical" evidence="4">
    <location>
        <begin position="264"/>
        <end position="281"/>
    </location>
</feature>
<feature type="transmembrane region" description="Helical" evidence="4">
    <location>
        <begin position="81"/>
        <end position="99"/>
    </location>
</feature>
<evidence type="ECO:0000313" key="7">
    <source>
        <dbReference type="Proteomes" id="UP000445000"/>
    </source>
</evidence>
<organism evidence="6 7">
    <name type="scientific">Steroidobacter agaridevorans</name>
    <dbReference type="NCBI Taxonomy" id="2695856"/>
    <lineage>
        <taxon>Bacteria</taxon>
        <taxon>Pseudomonadati</taxon>
        <taxon>Pseudomonadota</taxon>
        <taxon>Gammaproteobacteria</taxon>
        <taxon>Steroidobacterales</taxon>
        <taxon>Steroidobacteraceae</taxon>
        <taxon>Steroidobacter</taxon>
    </lineage>
</organism>
<dbReference type="EMBL" id="BLJN01000001">
    <property type="protein sequence ID" value="GFE79465.1"/>
    <property type="molecule type" value="Genomic_DNA"/>
</dbReference>
<accession>A0A829Y8W0</accession>
<gene>
    <name evidence="6" type="ORF">GCM10011487_14650</name>
</gene>
<comment type="caution">
    <text evidence="6">The sequence shown here is derived from an EMBL/GenBank/DDBJ whole genome shotgun (WGS) entry which is preliminary data.</text>
</comment>
<evidence type="ECO:0000313" key="6">
    <source>
        <dbReference type="EMBL" id="GFE79465.1"/>
    </source>
</evidence>
<evidence type="ECO:0000256" key="3">
    <source>
        <dbReference type="ARBA" id="ARBA00047594"/>
    </source>
</evidence>
<reference evidence="7" key="1">
    <citation type="submission" date="2020-01" db="EMBL/GenBank/DDBJ databases">
        <title>'Steroidobacter agaridevorans' sp. nov., agar-degrading bacteria isolated from rhizosphere soils.</title>
        <authorList>
            <person name="Ikenaga M."/>
            <person name="Kataoka M."/>
            <person name="Murouchi A."/>
            <person name="Katsuragi S."/>
            <person name="Sakai M."/>
        </authorList>
    </citation>
    <scope>NUCLEOTIDE SEQUENCE [LARGE SCALE GENOMIC DNA]</scope>
    <source>
        <strain evidence="7">YU21-B</strain>
    </source>
</reference>
<comment type="catalytic activity">
    <reaction evidence="3">
        <text>di-trans,octa-cis-undecaprenyl diphosphate + H2O = di-trans,octa-cis-undecaprenyl phosphate + phosphate + H(+)</text>
        <dbReference type="Rhea" id="RHEA:28094"/>
        <dbReference type="ChEBI" id="CHEBI:15377"/>
        <dbReference type="ChEBI" id="CHEBI:15378"/>
        <dbReference type="ChEBI" id="CHEBI:43474"/>
        <dbReference type="ChEBI" id="CHEBI:58405"/>
        <dbReference type="ChEBI" id="CHEBI:60392"/>
        <dbReference type="EC" id="3.6.1.27"/>
    </reaction>
</comment>
<protein>
    <recommendedName>
        <fullName evidence="1">undecaprenyl-diphosphate phosphatase</fullName>
        <ecNumber evidence="1">3.6.1.27</ecNumber>
    </recommendedName>
    <alternativeName>
        <fullName evidence="2">Undecaprenyl pyrophosphate phosphatase</fullName>
    </alternativeName>
</protein>
<dbReference type="CDD" id="cd03392">
    <property type="entry name" value="PAP2_like_2"/>
    <property type="match status" value="1"/>
</dbReference>
<dbReference type="EC" id="3.6.1.27" evidence="1"/>
<dbReference type="AlphaFoldDB" id="A0A829Y8W0"/>
<dbReference type="SUPFAM" id="SSF48317">
    <property type="entry name" value="Acid phosphatase/Vanadium-dependent haloperoxidase"/>
    <property type="match status" value="1"/>
</dbReference>
<evidence type="ECO:0000256" key="2">
    <source>
        <dbReference type="ARBA" id="ARBA00032707"/>
    </source>
</evidence>